<reference evidence="2" key="2">
    <citation type="submission" date="2018-05" db="EMBL/GenBank/DDBJ databases">
        <title>OgluRS3 (Oryza glumaepatula Reference Sequence Version 3).</title>
        <authorList>
            <person name="Zhang J."/>
            <person name="Kudrna D."/>
            <person name="Lee S."/>
            <person name="Talag J."/>
            <person name="Welchert J."/>
            <person name="Wing R.A."/>
        </authorList>
    </citation>
    <scope>NUCLEOTIDE SEQUENCE [LARGE SCALE GENOMIC DNA]</scope>
</reference>
<dbReference type="Proteomes" id="UP000026961">
    <property type="component" value="Chromosome 4"/>
</dbReference>
<dbReference type="Gramene" id="OGLUM04G24460.1">
    <property type="protein sequence ID" value="OGLUM04G24460.1"/>
    <property type="gene ID" value="OGLUM04G24460"/>
</dbReference>
<proteinExistence type="predicted"/>
<evidence type="ECO:0000313" key="2">
    <source>
        <dbReference type="EnsemblPlants" id="OGLUM04G24460.1"/>
    </source>
</evidence>
<name>A0A0D9ZQC3_9ORYZ</name>
<dbReference type="AlphaFoldDB" id="A0A0D9ZQC3"/>
<keyword evidence="3" id="KW-1185">Reference proteome</keyword>
<evidence type="ECO:0000313" key="3">
    <source>
        <dbReference type="Proteomes" id="UP000026961"/>
    </source>
</evidence>
<feature type="region of interest" description="Disordered" evidence="1">
    <location>
        <begin position="64"/>
        <end position="90"/>
    </location>
</feature>
<dbReference type="HOGENOM" id="CLU_1689459_0_0_1"/>
<protein>
    <submittedName>
        <fullName evidence="2">Uncharacterized protein</fullName>
    </submittedName>
</protein>
<reference evidence="2" key="1">
    <citation type="submission" date="2015-04" db="UniProtKB">
        <authorList>
            <consortium name="EnsemblPlants"/>
        </authorList>
    </citation>
    <scope>IDENTIFICATION</scope>
</reference>
<dbReference type="EnsemblPlants" id="OGLUM04G24460.1">
    <property type="protein sequence ID" value="OGLUM04G24460.1"/>
    <property type="gene ID" value="OGLUM04G24460"/>
</dbReference>
<sequence length="156" mass="17315">MLGWNGISTDYRVNVEKRSVQLTAPDDRVENDKLGAAEEELVSKAEAAAADVGASIGKVGAASAVENTSGHQGEGLTKQQHYQPKNKTKNKKFKISAVFCPRMITQLDAYTTFYRYKYKLSEKKTIAQGTFCQNNKLSAPVTESFLPVKLMKEKEY</sequence>
<accession>A0A0D9ZQC3</accession>
<feature type="compositionally biased region" description="Polar residues" evidence="1">
    <location>
        <begin position="65"/>
        <end position="83"/>
    </location>
</feature>
<evidence type="ECO:0000256" key="1">
    <source>
        <dbReference type="SAM" id="MobiDB-lite"/>
    </source>
</evidence>
<organism evidence="2">
    <name type="scientific">Oryza glumipatula</name>
    <dbReference type="NCBI Taxonomy" id="40148"/>
    <lineage>
        <taxon>Eukaryota</taxon>
        <taxon>Viridiplantae</taxon>
        <taxon>Streptophyta</taxon>
        <taxon>Embryophyta</taxon>
        <taxon>Tracheophyta</taxon>
        <taxon>Spermatophyta</taxon>
        <taxon>Magnoliopsida</taxon>
        <taxon>Liliopsida</taxon>
        <taxon>Poales</taxon>
        <taxon>Poaceae</taxon>
        <taxon>BOP clade</taxon>
        <taxon>Oryzoideae</taxon>
        <taxon>Oryzeae</taxon>
        <taxon>Oryzinae</taxon>
        <taxon>Oryza</taxon>
    </lineage>
</organism>